<gene>
    <name evidence="1" type="ORF">FE257_010704</name>
</gene>
<comment type="caution">
    <text evidence="1">The sequence shown here is derived from an EMBL/GenBank/DDBJ whole genome shotgun (WGS) entry which is preliminary data.</text>
</comment>
<dbReference type="AlphaFoldDB" id="A0AAD4GT16"/>
<proteinExistence type="predicted"/>
<keyword evidence="2" id="KW-1185">Reference proteome</keyword>
<accession>A0AAD4GT16</accession>
<name>A0AAD4GT16_ASPNN</name>
<dbReference type="SUPFAM" id="SSF55961">
    <property type="entry name" value="Bet v1-like"/>
    <property type="match status" value="1"/>
</dbReference>
<sequence>MSGVTHSKTSQVINKPIQEVWGFATVPANWIKLGLGTWKQHGSGGEDDLEPVQRTMLPGEHFFEYMHMPNRFDLVGDWVVTKHEAPHTWGFKSVHWHGEKAMPMDIDVTYTLEKVDDNTTRWSRHRINTPRAGKDDGVGFLTKKNDLEDEYQAITKSYLEQGVGRVPPHNPVPVHEPGWLATLPVDV</sequence>
<organism evidence="1 2">
    <name type="scientific">Aspergillus nanangensis</name>
    <dbReference type="NCBI Taxonomy" id="2582783"/>
    <lineage>
        <taxon>Eukaryota</taxon>
        <taxon>Fungi</taxon>
        <taxon>Dikarya</taxon>
        <taxon>Ascomycota</taxon>
        <taxon>Pezizomycotina</taxon>
        <taxon>Eurotiomycetes</taxon>
        <taxon>Eurotiomycetidae</taxon>
        <taxon>Eurotiales</taxon>
        <taxon>Aspergillaceae</taxon>
        <taxon>Aspergillus</taxon>
        <taxon>Aspergillus subgen. Circumdati</taxon>
    </lineage>
</organism>
<protein>
    <submittedName>
        <fullName evidence="1">Uncharacterized protein</fullName>
    </submittedName>
</protein>
<dbReference type="Proteomes" id="UP001194746">
    <property type="component" value="Unassembled WGS sequence"/>
</dbReference>
<reference evidence="1" key="1">
    <citation type="journal article" date="2019" name="Beilstein J. Org. Chem.">
        <title>Nanangenines: drimane sesquiterpenoids as the dominant metabolite cohort of a novel Australian fungus, Aspergillus nanangensis.</title>
        <authorList>
            <person name="Lacey H.J."/>
            <person name="Gilchrist C.L.M."/>
            <person name="Crombie A."/>
            <person name="Kalaitzis J.A."/>
            <person name="Vuong D."/>
            <person name="Rutledge P.J."/>
            <person name="Turner P."/>
            <person name="Pitt J.I."/>
            <person name="Lacey E."/>
            <person name="Chooi Y.H."/>
            <person name="Piggott A.M."/>
        </authorList>
    </citation>
    <scope>NUCLEOTIDE SEQUENCE</scope>
    <source>
        <strain evidence="1">MST-FP2251</strain>
    </source>
</reference>
<evidence type="ECO:0000313" key="2">
    <source>
        <dbReference type="Proteomes" id="UP001194746"/>
    </source>
</evidence>
<dbReference type="InterPro" id="IPR023393">
    <property type="entry name" value="START-like_dom_sf"/>
</dbReference>
<reference evidence="1" key="2">
    <citation type="submission" date="2020-02" db="EMBL/GenBank/DDBJ databases">
        <authorList>
            <person name="Gilchrist C.L.M."/>
            <person name="Chooi Y.-H."/>
        </authorList>
    </citation>
    <scope>NUCLEOTIDE SEQUENCE</scope>
    <source>
        <strain evidence="1">MST-FP2251</strain>
    </source>
</reference>
<evidence type="ECO:0000313" key="1">
    <source>
        <dbReference type="EMBL" id="KAF9886963.1"/>
    </source>
</evidence>
<dbReference type="Gene3D" id="3.30.530.20">
    <property type="match status" value="1"/>
</dbReference>
<dbReference type="EMBL" id="VCAU01000069">
    <property type="protein sequence ID" value="KAF9886963.1"/>
    <property type="molecule type" value="Genomic_DNA"/>
</dbReference>